<name>A0A8B6XCP1_9BURK</name>
<sequence>MPSISRLLVLVFMLALNGCVWLGVETLKPIEVEKKSIYVSEVKETKEYAKKIEIGASTSEVVSMLGNPETHLLQDDFVIYKYPSSRKVRSGAVVCLGLVPLPARTERNGEYSLYFVNDKLTKIVSLETKGGFYGVYTDDSGSGAVGGEISRCNI</sequence>
<reference evidence="2" key="1">
    <citation type="submission" date="2025-08" db="UniProtKB">
        <authorList>
            <consortium name="RefSeq"/>
        </authorList>
    </citation>
    <scope>IDENTIFICATION</scope>
</reference>
<dbReference type="AlphaFoldDB" id="A0A8B6XCP1"/>
<evidence type="ECO:0000313" key="1">
    <source>
        <dbReference type="Proteomes" id="UP000675920"/>
    </source>
</evidence>
<accession>A0A8B6XCP1</accession>
<organism evidence="1 2">
    <name type="scientific">Derxia gummosa DSM 723</name>
    <dbReference type="NCBI Taxonomy" id="1121388"/>
    <lineage>
        <taxon>Bacteria</taxon>
        <taxon>Pseudomonadati</taxon>
        <taxon>Pseudomonadota</taxon>
        <taxon>Betaproteobacteria</taxon>
        <taxon>Burkholderiales</taxon>
        <taxon>Alcaligenaceae</taxon>
        <taxon>Derxia</taxon>
    </lineage>
</organism>
<proteinExistence type="predicted"/>
<keyword evidence="1" id="KW-1185">Reference proteome</keyword>
<dbReference type="RefSeq" id="WP_156924409.1">
    <property type="nucleotide sequence ID" value="NZ_AXWS01000013.1"/>
</dbReference>
<evidence type="ECO:0000313" key="2">
    <source>
        <dbReference type="RefSeq" id="WP_156924409.1"/>
    </source>
</evidence>
<protein>
    <submittedName>
        <fullName evidence="2">Uncharacterized protein</fullName>
    </submittedName>
</protein>
<dbReference type="Proteomes" id="UP000675920">
    <property type="component" value="Unplaced"/>
</dbReference>